<proteinExistence type="inferred from homology"/>
<protein>
    <submittedName>
        <fullName evidence="7">Membrane fusion protein (Multidrug efflux system)</fullName>
    </submittedName>
</protein>
<reference evidence="7 8" key="1">
    <citation type="submission" date="2020-08" db="EMBL/GenBank/DDBJ databases">
        <title>Genomic Encyclopedia of Type Strains, Phase IV (KMG-IV): sequencing the most valuable type-strain genomes for metagenomic binning, comparative biology and taxonomic classification.</title>
        <authorList>
            <person name="Goeker M."/>
        </authorList>
    </citation>
    <scope>NUCLEOTIDE SEQUENCE [LARGE SCALE GENOMIC DNA]</scope>
    <source>
        <strain evidence="7 8">DSM 102983</strain>
    </source>
</reference>
<keyword evidence="3" id="KW-0175">Coiled coil</keyword>
<evidence type="ECO:0000313" key="7">
    <source>
        <dbReference type="EMBL" id="MBB4624506.1"/>
    </source>
</evidence>
<dbReference type="PANTHER" id="PTHR30158">
    <property type="entry name" value="ACRA/E-RELATED COMPONENT OF DRUG EFFLUX TRANSPORTER"/>
    <property type="match status" value="1"/>
</dbReference>
<feature type="coiled-coil region" evidence="3">
    <location>
        <begin position="139"/>
        <end position="166"/>
    </location>
</feature>
<dbReference type="InterPro" id="IPR058625">
    <property type="entry name" value="MdtA-like_BSH"/>
</dbReference>
<feature type="domain" description="Multidrug resistance protein MdtA-like barrel-sandwich hybrid" evidence="4">
    <location>
        <begin position="62"/>
        <end position="201"/>
    </location>
</feature>
<evidence type="ECO:0000256" key="1">
    <source>
        <dbReference type="ARBA" id="ARBA00004196"/>
    </source>
</evidence>
<evidence type="ECO:0000313" key="8">
    <source>
        <dbReference type="Proteomes" id="UP000533637"/>
    </source>
</evidence>
<feature type="domain" description="Multidrug resistance protein MdtA-like beta-barrel" evidence="5">
    <location>
        <begin position="208"/>
        <end position="284"/>
    </location>
</feature>
<comment type="caution">
    <text evidence="7">The sequence shown here is derived from an EMBL/GenBank/DDBJ whole genome shotgun (WGS) entry which is preliminary data.</text>
</comment>
<dbReference type="InterPro" id="IPR058627">
    <property type="entry name" value="MdtA-like_C"/>
</dbReference>
<comment type="similarity">
    <text evidence="2">Belongs to the membrane fusion protein (MFP) (TC 8.A.1) family.</text>
</comment>
<dbReference type="RefSeq" id="WP_183672133.1">
    <property type="nucleotide sequence ID" value="NZ_BMPB01000009.1"/>
</dbReference>
<evidence type="ECO:0000259" key="6">
    <source>
        <dbReference type="Pfam" id="PF25967"/>
    </source>
</evidence>
<accession>A0ABR6KSV0</accession>
<dbReference type="Gene3D" id="2.40.420.20">
    <property type="match status" value="1"/>
</dbReference>
<name>A0ABR6KSV0_9BACT</name>
<dbReference type="Gene3D" id="2.40.30.170">
    <property type="match status" value="1"/>
</dbReference>
<dbReference type="InterPro" id="IPR058626">
    <property type="entry name" value="MdtA-like_b-barrel"/>
</dbReference>
<dbReference type="Proteomes" id="UP000533637">
    <property type="component" value="Unassembled WGS sequence"/>
</dbReference>
<evidence type="ECO:0000259" key="5">
    <source>
        <dbReference type="Pfam" id="PF25944"/>
    </source>
</evidence>
<gene>
    <name evidence="7" type="ORF">GGQ57_004437</name>
</gene>
<dbReference type="InterPro" id="IPR006143">
    <property type="entry name" value="RND_pump_MFP"/>
</dbReference>
<evidence type="ECO:0000256" key="2">
    <source>
        <dbReference type="ARBA" id="ARBA00009477"/>
    </source>
</evidence>
<sequence>MLKVNGNWIRLIGIVGCTMWMTSCKQTPDVQVKPSYSVMKVALADKELSTSYSATIRGRQDIDIYPQVSGTIEKLCVSEGEKVRRGQVLFIIDQVPYKAALQTAIANMEAAKAGLGTAELTYDSSKELYAQKVVSEFSLKTAENTFLTAKAQLVQAEAQVVNARNNLSYTEVKSPTDGVVGALPYRAGALVGPTLQQPLTTVSDNSDMYVYFSMTENQLLALTRQHGTMDDALANMPEVDLQLNDNSLYGKKGKIESISGVIDRQTGTVVARAVFPNESRLLHSGASGSVIMPSTYKDCIVIPQGATVQMQDKTLVYKVVDGKATSTLITVAGINDGREYVVLTGLKAGDEIVSEGAGLVREGTQVK</sequence>
<keyword evidence="8" id="KW-1185">Reference proteome</keyword>
<evidence type="ECO:0000256" key="3">
    <source>
        <dbReference type="SAM" id="Coils"/>
    </source>
</evidence>
<dbReference type="Pfam" id="PF25917">
    <property type="entry name" value="BSH_RND"/>
    <property type="match status" value="1"/>
</dbReference>
<dbReference type="PANTHER" id="PTHR30158:SF23">
    <property type="entry name" value="MULTIDRUG RESISTANCE PROTEIN MEXA"/>
    <property type="match status" value="1"/>
</dbReference>
<comment type="subcellular location">
    <subcellularLocation>
        <location evidence="1">Cell envelope</location>
    </subcellularLocation>
</comment>
<dbReference type="PROSITE" id="PS51257">
    <property type="entry name" value="PROKAR_LIPOPROTEIN"/>
    <property type="match status" value="1"/>
</dbReference>
<dbReference type="NCBIfam" id="TIGR01730">
    <property type="entry name" value="RND_mfp"/>
    <property type="match status" value="1"/>
</dbReference>
<dbReference type="Pfam" id="PF25944">
    <property type="entry name" value="Beta-barrel_RND"/>
    <property type="match status" value="1"/>
</dbReference>
<dbReference type="Gene3D" id="1.10.287.470">
    <property type="entry name" value="Helix hairpin bin"/>
    <property type="match status" value="1"/>
</dbReference>
<dbReference type="EMBL" id="JACHOC010000010">
    <property type="protein sequence ID" value="MBB4624506.1"/>
    <property type="molecule type" value="Genomic_DNA"/>
</dbReference>
<dbReference type="SUPFAM" id="SSF111369">
    <property type="entry name" value="HlyD-like secretion proteins"/>
    <property type="match status" value="1"/>
</dbReference>
<dbReference type="Pfam" id="PF25967">
    <property type="entry name" value="RND-MFP_C"/>
    <property type="match status" value="1"/>
</dbReference>
<organism evidence="7 8">
    <name type="scientific">Parabacteroides faecis</name>
    <dbReference type="NCBI Taxonomy" id="1217282"/>
    <lineage>
        <taxon>Bacteria</taxon>
        <taxon>Pseudomonadati</taxon>
        <taxon>Bacteroidota</taxon>
        <taxon>Bacteroidia</taxon>
        <taxon>Bacteroidales</taxon>
        <taxon>Tannerellaceae</taxon>
        <taxon>Parabacteroides</taxon>
    </lineage>
</organism>
<evidence type="ECO:0000259" key="4">
    <source>
        <dbReference type="Pfam" id="PF25917"/>
    </source>
</evidence>
<feature type="domain" description="Multidrug resistance protein MdtA-like C-terminal permuted SH3" evidence="6">
    <location>
        <begin position="299"/>
        <end position="357"/>
    </location>
</feature>
<dbReference type="Gene3D" id="2.40.50.100">
    <property type="match status" value="1"/>
</dbReference>